<evidence type="ECO:0000313" key="1">
    <source>
        <dbReference type="EMBL" id="NDK57232.1"/>
    </source>
</evidence>
<comment type="caution">
    <text evidence="1">The sequence shown here is derived from an EMBL/GenBank/DDBJ whole genome shotgun (WGS) entry which is preliminary data.</text>
</comment>
<dbReference type="AlphaFoldDB" id="A0A6B2HBF9"/>
<dbReference type="Gene3D" id="3.40.50.2000">
    <property type="entry name" value="Glycogen Phosphorylase B"/>
    <property type="match status" value="1"/>
</dbReference>
<sequence length="357" mass="40716">MIAALIELGGSHDECLYSQVRFLKTSGYQVHLICTANLEKQVSGFDGVDQFLYVDFEGASSLQSMLNLFRIRKHIIRHNIRQVIFNTAEGNLVRNLTLLPFPSQVTFSGTVHNGRKLIKSSSQSLISRRIKKYFVLNDYILPHVSGNKTTTIESFYPIFFPDFDRVVLPKPPGELWVCIPGQVDHNRRDYGGLLQALQQHKPATGTKFIVLGRDKNPGKKLRELVSEAGLEEHFILFDEFIPNNVFHSYLAQSDVILPLVHPGLPKFDQYLNYKITGAINLAFAYKKPLLSIAQFNTIPDFKENSLFYSSDTLGETLQNLPELLPTIAPQLYLHPKWKFAYQQQKYVSFIQNKVVKP</sequence>
<organism evidence="1 2">
    <name type="scientific">Pontibacter fetidus</name>
    <dbReference type="NCBI Taxonomy" id="2700082"/>
    <lineage>
        <taxon>Bacteria</taxon>
        <taxon>Pseudomonadati</taxon>
        <taxon>Bacteroidota</taxon>
        <taxon>Cytophagia</taxon>
        <taxon>Cytophagales</taxon>
        <taxon>Hymenobacteraceae</taxon>
        <taxon>Pontibacter</taxon>
    </lineage>
</organism>
<keyword evidence="2" id="KW-1185">Reference proteome</keyword>
<proteinExistence type="predicted"/>
<dbReference type="EMBL" id="JAAEAA010000022">
    <property type="protein sequence ID" value="NDK57232.1"/>
    <property type="molecule type" value="Genomic_DNA"/>
</dbReference>
<dbReference type="RefSeq" id="WP_162347294.1">
    <property type="nucleotide sequence ID" value="NZ_JAAEAA010000022.1"/>
</dbReference>
<reference evidence="1 2" key="1">
    <citation type="submission" date="2020-01" db="EMBL/GenBank/DDBJ databases">
        <authorList>
            <person name="Kim M.K."/>
        </authorList>
    </citation>
    <scope>NUCLEOTIDE SEQUENCE [LARGE SCALE GENOMIC DNA]</scope>
    <source>
        <strain evidence="1 2">BT213</strain>
    </source>
</reference>
<protein>
    <recommendedName>
        <fullName evidence="3">Glycosyltransferase</fullName>
    </recommendedName>
</protein>
<accession>A0A6B2HBF9</accession>
<evidence type="ECO:0000313" key="2">
    <source>
        <dbReference type="Proteomes" id="UP000478546"/>
    </source>
</evidence>
<gene>
    <name evidence="1" type="ORF">GWO68_15005</name>
</gene>
<name>A0A6B2HBF9_9BACT</name>
<evidence type="ECO:0008006" key="3">
    <source>
        <dbReference type="Google" id="ProtNLM"/>
    </source>
</evidence>
<dbReference type="Proteomes" id="UP000478546">
    <property type="component" value="Unassembled WGS sequence"/>
</dbReference>
<dbReference type="SUPFAM" id="SSF53756">
    <property type="entry name" value="UDP-Glycosyltransferase/glycogen phosphorylase"/>
    <property type="match status" value="1"/>
</dbReference>